<comment type="catalytic activity">
    <reaction evidence="5">
        <text>adenylyl-molybdopterin + molybdate = Mo-molybdopterin + AMP + H(+)</text>
        <dbReference type="Rhea" id="RHEA:35047"/>
        <dbReference type="ChEBI" id="CHEBI:15378"/>
        <dbReference type="ChEBI" id="CHEBI:36264"/>
        <dbReference type="ChEBI" id="CHEBI:62727"/>
        <dbReference type="ChEBI" id="CHEBI:71302"/>
        <dbReference type="ChEBI" id="CHEBI:456215"/>
    </reaction>
</comment>
<dbReference type="UniPathway" id="UPA00344"/>
<evidence type="ECO:0000256" key="6">
    <source>
        <dbReference type="SAM" id="MobiDB-lite"/>
    </source>
</evidence>
<evidence type="ECO:0000313" key="9">
    <source>
        <dbReference type="Proteomes" id="UP000324022"/>
    </source>
</evidence>
<feature type="region of interest" description="Disordered" evidence="6">
    <location>
        <begin position="186"/>
        <end position="211"/>
    </location>
</feature>
<dbReference type="Gene3D" id="2.170.190.11">
    <property type="entry name" value="Molybdopterin biosynthesis moea protein, domain 3"/>
    <property type="match status" value="1"/>
</dbReference>
<dbReference type="GO" id="GO:0046872">
    <property type="term" value="F:metal ion binding"/>
    <property type="evidence" value="ECO:0007669"/>
    <property type="project" value="UniProtKB-UniRule"/>
</dbReference>
<comment type="catalytic activity">
    <reaction evidence="5">
        <text>molybdopterin + ATP + H(+) = adenylyl-molybdopterin + diphosphate</text>
        <dbReference type="Rhea" id="RHEA:31331"/>
        <dbReference type="ChEBI" id="CHEBI:15378"/>
        <dbReference type="ChEBI" id="CHEBI:30616"/>
        <dbReference type="ChEBI" id="CHEBI:33019"/>
        <dbReference type="ChEBI" id="CHEBI:58698"/>
        <dbReference type="ChEBI" id="CHEBI:62727"/>
    </reaction>
</comment>
<dbReference type="PANTHER" id="PTHR10192:SF5">
    <property type="entry name" value="GEPHYRIN"/>
    <property type="match status" value="1"/>
</dbReference>
<dbReference type="SUPFAM" id="SSF63867">
    <property type="entry name" value="MoeA C-terminal domain-like"/>
    <property type="match status" value="1"/>
</dbReference>
<evidence type="ECO:0000256" key="3">
    <source>
        <dbReference type="ARBA" id="ARBA00008339"/>
    </source>
</evidence>
<dbReference type="InterPro" id="IPR005110">
    <property type="entry name" value="MoeA_linker/N"/>
</dbReference>
<gene>
    <name evidence="8" type="ORF">UTRI_06574_B</name>
</gene>
<comment type="similarity">
    <text evidence="5">Belongs to the MoeA family.</text>
</comment>
<dbReference type="InterPro" id="IPR036135">
    <property type="entry name" value="MoeA_linker/N_sf"/>
</dbReference>
<evidence type="ECO:0000256" key="2">
    <source>
        <dbReference type="ARBA" id="ARBA00007589"/>
    </source>
</evidence>
<dbReference type="Pfam" id="PF03454">
    <property type="entry name" value="MoeA_C"/>
    <property type="match status" value="1"/>
</dbReference>
<evidence type="ECO:0000256" key="1">
    <source>
        <dbReference type="ARBA" id="ARBA00005046"/>
    </source>
</evidence>
<dbReference type="Gene3D" id="3.40.980.10">
    <property type="entry name" value="MoaB/Mog-like domain"/>
    <property type="match status" value="2"/>
</dbReference>
<dbReference type="CDD" id="cd00886">
    <property type="entry name" value="MogA_MoaB"/>
    <property type="match status" value="1"/>
</dbReference>
<dbReference type="SUPFAM" id="SSF63882">
    <property type="entry name" value="MoeA N-terminal region -like"/>
    <property type="match status" value="1"/>
</dbReference>
<dbReference type="InterPro" id="IPR005111">
    <property type="entry name" value="MoeA_C_domain_IV"/>
</dbReference>
<dbReference type="InterPro" id="IPR001453">
    <property type="entry name" value="MoaB/Mog_dom"/>
</dbReference>
<accession>A0A5C3ENQ0</accession>
<dbReference type="PROSITE" id="PS01079">
    <property type="entry name" value="MOCF_BIOSYNTHESIS_2"/>
    <property type="match status" value="1"/>
</dbReference>
<dbReference type="SUPFAM" id="SSF53218">
    <property type="entry name" value="Molybdenum cofactor biosynthesis proteins"/>
    <property type="match status" value="2"/>
</dbReference>
<keyword evidence="4 5" id="KW-0501">Molybdenum cofactor biosynthesis</keyword>
<dbReference type="InterPro" id="IPR038987">
    <property type="entry name" value="MoeA-like"/>
</dbReference>
<comment type="similarity">
    <text evidence="2">In the N-terminal section; belongs to the MoaB/Mog family.</text>
</comment>
<protein>
    <submittedName>
        <fullName evidence="8">Related to Gephyrin</fullName>
    </submittedName>
</protein>
<dbReference type="FunFam" id="3.40.980.10:FF:000001">
    <property type="entry name" value="Molybdopterin molybdenumtransferase"/>
    <property type="match status" value="1"/>
</dbReference>
<proteinExistence type="inferred from homology"/>
<evidence type="ECO:0000256" key="4">
    <source>
        <dbReference type="ARBA" id="ARBA00023150"/>
    </source>
</evidence>
<dbReference type="InterPro" id="IPR036688">
    <property type="entry name" value="MoeA_C_domain_IV_sf"/>
</dbReference>
<dbReference type="NCBIfam" id="TIGR00177">
    <property type="entry name" value="molyb_syn"/>
    <property type="match status" value="2"/>
</dbReference>
<dbReference type="GO" id="GO:0006777">
    <property type="term" value="P:Mo-molybdopterin cofactor biosynthetic process"/>
    <property type="evidence" value="ECO:0007669"/>
    <property type="project" value="UniProtKB-UniRule"/>
</dbReference>
<dbReference type="Proteomes" id="UP000324022">
    <property type="component" value="Unassembled WGS sequence"/>
</dbReference>
<dbReference type="Gene3D" id="2.40.340.10">
    <property type="entry name" value="MoeA, C-terminal, domain IV"/>
    <property type="match status" value="1"/>
</dbReference>
<comment type="function">
    <text evidence="5">Catalyzes two steps in the biosynthesis of the molybdenum cofactor. In the first step, molybdopterin is adenylated. Subsequently, molybdate is inserted into adenylated molybdopterin and AMP is released.</text>
</comment>
<name>A0A5C3ENQ0_9BASI</name>
<dbReference type="AlphaFoldDB" id="A0A5C3ENQ0"/>
<dbReference type="GO" id="GO:0061598">
    <property type="term" value="F:molybdopterin adenylyltransferase activity"/>
    <property type="evidence" value="ECO:0007669"/>
    <property type="project" value="UniProtKB-UniRule"/>
</dbReference>
<dbReference type="InterPro" id="IPR008284">
    <property type="entry name" value="MoCF_biosynth_CS"/>
</dbReference>
<dbReference type="PANTHER" id="PTHR10192">
    <property type="entry name" value="MOLYBDOPTERIN BIOSYNTHESIS PROTEIN"/>
    <property type="match status" value="1"/>
</dbReference>
<dbReference type="GO" id="GO:0005524">
    <property type="term" value="F:ATP binding"/>
    <property type="evidence" value="ECO:0007669"/>
    <property type="project" value="UniProtKB-UniRule"/>
</dbReference>
<keyword evidence="5" id="KW-0479">Metal-binding</keyword>
<reference evidence="8 9" key="1">
    <citation type="submission" date="2018-03" db="EMBL/GenBank/DDBJ databases">
        <authorList>
            <person name="Guldener U."/>
        </authorList>
    </citation>
    <scope>NUCLEOTIDE SEQUENCE [LARGE SCALE GENOMIC DNA]</scope>
    <source>
        <strain evidence="8 9">NBRC100155</strain>
    </source>
</reference>
<keyword evidence="5" id="KW-0808">Transferase</keyword>
<dbReference type="SMART" id="SM00852">
    <property type="entry name" value="MoCF_biosynth"/>
    <property type="match status" value="2"/>
</dbReference>
<dbReference type="OrthoDB" id="4349954at2759"/>
<feature type="compositionally biased region" description="Basic residues" evidence="6">
    <location>
        <begin position="194"/>
        <end position="208"/>
    </location>
</feature>
<dbReference type="Gene3D" id="3.90.105.10">
    <property type="entry name" value="Molybdopterin biosynthesis moea protein, domain 2"/>
    <property type="match status" value="1"/>
</dbReference>
<dbReference type="GO" id="GO:0061599">
    <property type="term" value="F:molybdopterin molybdotransferase activity"/>
    <property type="evidence" value="ECO:0007669"/>
    <property type="project" value="UniProtKB-UniRule"/>
</dbReference>
<comment type="pathway">
    <text evidence="1 5">Cofactor biosynthesis; molybdopterin biosynthesis.</text>
</comment>
<keyword evidence="5" id="KW-0500">Molybdenum</keyword>
<feature type="domain" description="MoaB/Mog" evidence="7">
    <location>
        <begin position="4"/>
        <end position="155"/>
    </location>
</feature>
<dbReference type="EMBL" id="OOIN01000040">
    <property type="protein sequence ID" value="SPO31720.1"/>
    <property type="molecule type" value="Genomic_DNA"/>
</dbReference>
<dbReference type="Pfam" id="PF00994">
    <property type="entry name" value="MoCF_biosynth"/>
    <property type="match status" value="2"/>
</dbReference>
<dbReference type="InterPro" id="IPR036425">
    <property type="entry name" value="MoaB/Mog-like_dom_sf"/>
</dbReference>
<comment type="similarity">
    <text evidence="3">In the C-terminal section; belongs to the MoeA family.</text>
</comment>
<sequence>MKVGIITVSDTASLNPAMDRSGPILAESLTSAGFFSSVTRSVCADEIEQIRTKVKALIDEEGVQLVITSGGTGFGIRDVTPEAIEPLITRKTPALTHAITAYSLNKTPLAALSRSVTGIRKLKGRQGESLVVALPGSPKAVKECMEVLLGNGLLKHALELLGGGNGEPRHKEMQGNLHRHGGADVSTATDTGCAHHHHGTLHNHKAPRPRTTAADHEGFRTIDPMTGPSLRHRVSPYPLLELDHALSLIAEHTPAASAVETLPISTALIGHVLAEDVSATSDLPPGPTTNVDGYAVHATTTPPGEYTVVTLSTLQARPGLRPGEIFRINTGQGLPAGTDSVVMVEDTELLTTSPSGEEVTVKLLAQVDVGENVRPRGSDVKANQVVLRKGTAITALGGEIGTLAFLGRSEVMVYRKPKIALLSTGNELLDPSPGGPSASFQTDGNTWGFSVFDANRPGLKAAISGLGYPILDLGIVGDNVETTLSCLRKGLSEADIIITTGGTSMGESDLLKPLIERQLHGQIHFGRVAMKPGKPTTFATLTQNDGSKKVIFALPGNPASALVTFYVFVLPALRKLSGYPSACTNADGNGWSLPQIEVTLGSEMKLDTRPEFHRVLIKVDKAKGGLIAYTTGNQRSSGMHSMASANALIALPALIPGSTQKMFKAGSKAKAILLGSIV</sequence>
<organism evidence="8 9">
    <name type="scientific">Ustilago trichophora</name>
    <dbReference type="NCBI Taxonomy" id="86804"/>
    <lineage>
        <taxon>Eukaryota</taxon>
        <taxon>Fungi</taxon>
        <taxon>Dikarya</taxon>
        <taxon>Basidiomycota</taxon>
        <taxon>Ustilaginomycotina</taxon>
        <taxon>Ustilaginomycetes</taxon>
        <taxon>Ustilaginales</taxon>
        <taxon>Ustilaginaceae</taxon>
        <taxon>Ustilago</taxon>
    </lineage>
</organism>
<evidence type="ECO:0000256" key="5">
    <source>
        <dbReference type="RuleBase" id="RU365090"/>
    </source>
</evidence>
<dbReference type="GO" id="GO:0005829">
    <property type="term" value="C:cytosol"/>
    <property type="evidence" value="ECO:0007669"/>
    <property type="project" value="TreeGrafter"/>
</dbReference>
<evidence type="ECO:0000259" key="7">
    <source>
        <dbReference type="SMART" id="SM00852"/>
    </source>
</evidence>
<dbReference type="CDD" id="cd00887">
    <property type="entry name" value="MoeA"/>
    <property type="match status" value="1"/>
</dbReference>
<keyword evidence="5" id="KW-0460">Magnesium</keyword>
<dbReference type="Pfam" id="PF03453">
    <property type="entry name" value="MoeA_N"/>
    <property type="match status" value="1"/>
</dbReference>
<keyword evidence="9" id="KW-1185">Reference proteome</keyword>
<evidence type="ECO:0000313" key="8">
    <source>
        <dbReference type="EMBL" id="SPO31720.1"/>
    </source>
</evidence>
<comment type="cofactor">
    <cofactor evidence="5">
        <name>Mg(2+)</name>
        <dbReference type="ChEBI" id="CHEBI:18420"/>
    </cofactor>
</comment>
<feature type="domain" description="MoaB/Mog" evidence="7">
    <location>
        <begin position="420"/>
        <end position="575"/>
    </location>
</feature>